<dbReference type="InterPro" id="IPR006140">
    <property type="entry name" value="D-isomer_DH_NAD-bd"/>
</dbReference>
<proteinExistence type="inferred from homology"/>
<dbReference type="GO" id="GO:0016491">
    <property type="term" value="F:oxidoreductase activity"/>
    <property type="evidence" value="ECO:0007669"/>
    <property type="project" value="UniProtKB-KW"/>
</dbReference>
<dbReference type="InterPro" id="IPR006139">
    <property type="entry name" value="D-isomer_2_OHA_DH_cat_dom"/>
</dbReference>
<dbReference type="InterPro" id="IPR050223">
    <property type="entry name" value="D-isomer_2-hydroxyacid_DH"/>
</dbReference>
<feature type="domain" description="D-isomer specific 2-hydroxyacid dehydrogenase NAD-binding" evidence="5">
    <location>
        <begin position="108"/>
        <end position="287"/>
    </location>
</feature>
<dbReference type="Gene3D" id="3.40.50.720">
    <property type="entry name" value="NAD(P)-binding Rossmann-like Domain"/>
    <property type="match status" value="2"/>
</dbReference>
<gene>
    <name evidence="6" type="ORF">QYB95_03680</name>
</gene>
<dbReference type="RefSeq" id="WP_301136762.1">
    <property type="nucleotide sequence ID" value="NZ_JAUHTQ010000002.1"/>
</dbReference>
<dbReference type="InterPro" id="IPR029752">
    <property type="entry name" value="D-isomer_DH_CS1"/>
</dbReference>
<reference evidence="6" key="1">
    <citation type="submission" date="2023-07" db="EMBL/GenBank/DDBJ databases">
        <title>Ureibacillus sp. isolated from freshwater well.</title>
        <authorList>
            <person name="Kirdat K."/>
            <person name="Bhatt A."/>
            <person name="Teware R."/>
            <person name="Bhavsar Y."/>
            <person name="Yadav A."/>
        </authorList>
    </citation>
    <scope>NUCLEOTIDE SEQUENCE</scope>
    <source>
        <strain evidence="6">BA0131</strain>
    </source>
</reference>
<keyword evidence="2 3" id="KW-0560">Oxidoreductase</keyword>
<dbReference type="InterPro" id="IPR036291">
    <property type="entry name" value="NAD(P)-bd_dom_sf"/>
</dbReference>
<dbReference type="EMBL" id="JAUHTQ010000002">
    <property type="protein sequence ID" value="MDN4492630.1"/>
    <property type="molecule type" value="Genomic_DNA"/>
</dbReference>
<evidence type="ECO:0000256" key="1">
    <source>
        <dbReference type="ARBA" id="ARBA00005854"/>
    </source>
</evidence>
<comment type="similarity">
    <text evidence="1 3">Belongs to the D-isomer specific 2-hydroxyacid dehydrogenase family.</text>
</comment>
<dbReference type="PANTHER" id="PTHR10996:SF283">
    <property type="entry name" value="GLYOXYLATE_HYDROXYPYRUVATE REDUCTASE B"/>
    <property type="match status" value="1"/>
</dbReference>
<comment type="caution">
    <text evidence="6">The sequence shown here is derived from an EMBL/GenBank/DDBJ whole genome shotgun (WGS) entry which is preliminary data.</text>
</comment>
<dbReference type="Pfam" id="PF02826">
    <property type="entry name" value="2-Hacid_dh_C"/>
    <property type="match status" value="1"/>
</dbReference>
<dbReference type="PANTHER" id="PTHR10996">
    <property type="entry name" value="2-HYDROXYACID DEHYDROGENASE-RELATED"/>
    <property type="match status" value="1"/>
</dbReference>
<dbReference type="Pfam" id="PF00389">
    <property type="entry name" value="2-Hacid_dh"/>
    <property type="match status" value="1"/>
</dbReference>
<evidence type="ECO:0000256" key="3">
    <source>
        <dbReference type="RuleBase" id="RU003719"/>
    </source>
</evidence>
<evidence type="ECO:0000259" key="4">
    <source>
        <dbReference type="Pfam" id="PF00389"/>
    </source>
</evidence>
<keyword evidence="7" id="KW-1185">Reference proteome</keyword>
<evidence type="ECO:0000313" key="7">
    <source>
        <dbReference type="Proteomes" id="UP001172743"/>
    </source>
</evidence>
<name>A0ABT8GMI2_9BACL</name>
<dbReference type="SUPFAM" id="SSF52283">
    <property type="entry name" value="Formate/glycerate dehydrogenase catalytic domain-like"/>
    <property type="match status" value="1"/>
</dbReference>
<dbReference type="Proteomes" id="UP001172743">
    <property type="component" value="Unassembled WGS sequence"/>
</dbReference>
<evidence type="ECO:0000256" key="2">
    <source>
        <dbReference type="ARBA" id="ARBA00023002"/>
    </source>
</evidence>
<protein>
    <submittedName>
        <fullName evidence="6">D-glycerate dehydrogenase</fullName>
        <ecNumber evidence="6">1.1.1.-</ecNumber>
    </submittedName>
</protein>
<organism evidence="6 7">
    <name type="scientific">Ureibacillus aquaedulcis</name>
    <dbReference type="NCBI Taxonomy" id="3058421"/>
    <lineage>
        <taxon>Bacteria</taxon>
        <taxon>Bacillati</taxon>
        <taxon>Bacillota</taxon>
        <taxon>Bacilli</taxon>
        <taxon>Bacillales</taxon>
        <taxon>Caryophanaceae</taxon>
        <taxon>Ureibacillus</taxon>
    </lineage>
</organism>
<dbReference type="SUPFAM" id="SSF51735">
    <property type="entry name" value="NAD(P)-binding Rossmann-fold domains"/>
    <property type="match status" value="1"/>
</dbReference>
<dbReference type="CDD" id="cd05301">
    <property type="entry name" value="GDH"/>
    <property type="match status" value="1"/>
</dbReference>
<dbReference type="PROSITE" id="PS00065">
    <property type="entry name" value="D_2_HYDROXYACID_DH_1"/>
    <property type="match status" value="1"/>
</dbReference>
<sequence>MSEKIIVYRKVDEQVLNYLREYAEVVYFEKLTPENMDEFYSELETTTVLLGSLLKIDESLLNKAPNLKMVANSSVGYDNLDLQALKSRGIIASNTPEVLNETVADTIFGLILSTARRMPELVQWVKNGEWNENLTEEYFGVDVHHKKLGIIGMGRIGQTLAQRAHFGFGMDIYYHNRSRNLEVEERFNATFCSLDDLLQEVDFVCLLTPLTKETEKMMGYEQFKKMKPSAIFINASRGKTVDEEGLIQALQDGEILAAGLDVYEKEPVDKNSPLLSMKNVVTLPHIGSATSETRLKMTMLAAQNAVAYLTGKEIPTEIKVKLETH</sequence>
<evidence type="ECO:0000313" key="6">
    <source>
        <dbReference type="EMBL" id="MDN4492630.1"/>
    </source>
</evidence>
<accession>A0ABT8GMI2</accession>
<evidence type="ECO:0000259" key="5">
    <source>
        <dbReference type="Pfam" id="PF02826"/>
    </source>
</evidence>
<feature type="domain" description="D-isomer specific 2-hydroxyacid dehydrogenase catalytic" evidence="4">
    <location>
        <begin position="5"/>
        <end position="318"/>
    </location>
</feature>
<dbReference type="EC" id="1.1.1.-" evidence="6"/>